<evidence type="ECO:0000313" key="4">
    <source>
        <dbReference type="EMBL" id="ODS03714.1"/>
    </source>
</evidence>
<dbReference type="Gene3D" id="3.40.50.10140">
    <property type="entry name" value="Toll/interleukin-1 receptor homology (TIR) domain"/>
    <property type="match status" value="1"/>
</dbReference>
<reference evidence="4 5" key="1">
    <citation type="journal article" date="2016" name="Environ. Microbiol.">
        <title>New Methyloceanibacter diversity from North Sea sediments includes methanotroph containing solely the soluble methane monooxygenase.</title>
        <authorList>
            <person name="Vekeman B."/>
            <person name="Kerckhof F.M."/>
            <person name="Cremers G."/>
            <person name="de Vos P."/>
            <person name="Vandamme P."/>
            <person name="Boon N."/>
            <person name="Op den Camp H.J."/>
            <person name="Heylen K."/>
        </authorList>
    </citation>
    <scope>NUCLEOTIDE SEQUENCE [LARGE SCALE GENOMIC DNA]</scope>
    <source>
        <strain evidence="4 5">R-67177</strain>
    </source>
</reference>
<dbReference type="AlphaFoldDB" id="A0A1E3WD11"/>
<evidence type="ECO:0000259" key="3">
    <source>
        <dbReference type="PROSITE" id="PS50104"/>
    </source>
</evidence>
<dbReference type="Gene3D" id="1.25.40.10">
    <property type="entry name" value="Tetratricopeptide repeat domain"/>
    <property type="match status" value="1"/>
</dbReference>
<keyword evidence="2" id="KW-0812">Transmembrane</keyword>
<gene>
    <name evidence="4" type="ORF">AUC71_08115</name>
</gene>
<name>A0A1E3WD11_9HYPH</name>
<dbReference type="SUPFAM" id="SSF52200">
    <property type="entry name" value="Toll/Interleukin receptor TIR domain"/>
    <property type="match status" value="1"/>
</dbReference>
<dbReference type="EMBL" id="LPWD01000059">
    <property type="protein sequence ID" value="ODS03714.1"/>
    <property type="molecule type" value="Genomic_DNA"/>
</dbReference>
<dbReference type="RefSeq" id="WP_069623090.1">
    <property type="nucleotide sequence ID" value="NZ_LPWD01000059.1"/>
</dbReference>
<accession>A0A1E3WD11</accession>
<dbReference type="InterPro" id="IPR011990">
    <property type="entry name" value="TPR-like_helical_dom_sf"/>
</dbReference>
<proteinExistence type="predicted"/>
<keyword evidence="2" id="KW-0472">Membrane</keyword>
<keyword evidence="2" id="KW-1133">Transmembrane helix</keyword>
<keyword evidence="5" id="KW-1185">Reference proteome</keyword>
<dbReference type="Pfam" id="PF13676">
    <property type="entry name" value="TIR_2"/>
    <property type="match status" value="1"/>
</dbReference>
<organism evidence="4 5">
    <name type="scientific">Methyloceanibacter marginalis</name>
    <dbReference type="NCBI Taxonomy" id="1774971"/>
    <lineage>
        <taxon>Bacteria</taxon>
        <taxon>Pseudomonadati</taxon>
        <taxon>Pseudomonadota</taxon>
        <taxon>Alphaproteobacteria</taxon>
        <taxon>Hyphomicrobiales</taxon>
        <taxon>Hyphomicrobiaceae</taxon>
        <taxon>Methyloceanibacter</taxon>
    </lineage>
</organism>
<dbReference type="Proteomes" id="UP000095042">
    <property type="component" value="Unassembled WGS sequence"/>
</dbReference>
<dbReference type="InterPro" id="IPR000157">
    <property type="entry name" value="TIR_dom"/>
</dbReference>
<dbReference type="InterPro" id="IPR035897">
    <property type="entry name" value="Toll_tir_struct_dom_sf"/>
</dbReference>
<comment type="caution">
    <text evidence="4">The sequence shown here is derived from an EMBL/GenBank/DDBJ whole genome shotgun (WGS) entry which is preliminary data.</text>
</comment>
<protein>
    <recommendedName>
        <fullName evidence="3">TIR domain-containing protein</fullName>
    </recommendedName>
</protein>
<feature type="domain" description="TIR" evidence="3">
    <location>
        <begin position="7"/>
        <end position="160"/>
    </location>
</feature>
<sequence length="430" mass="47081">MAETVAYKYRAFISYSHADTAHAKWLHRGLESFRVDQDLVGRETATGTIPKSLRPVFRDRDDFTAGHSLTDQTLAALDASAAVIVICSPASAKSAYVTEEIRLFKARHPERPVIPLIVDGKPGDPDLECFPPSLRFKLDDDGRLTAEPVELLAADAREQGDGKNLALAKVVAGLLGVSSDDIFRRAERDRRRRQRSWIAGLSAVAIMLAGLAVWAEINRREAVAQRDVAERNFAIAKQGANSLIFDIAQALRHQEGMRTETVRKILGTAEEAIGKLAQRSDGNPDLLRLQSAMFNEFATTYAAQGDTAKQEEAAQKGLAIIARLAEEDAGNAEWQRDLSISYDRVGEVLEAQGDRVGALQAYQTASPSEAGLPRRTPAMRRGTISRPPTIRRRLARDARLSRRGVGGPSNQPRYQRALGRGRPGKCGLAV</sequence>
<feature type="transmembrane region" description="Helical" evidence="2">
    <location>
        <begin position="197"/>
        <end position="215"/>
    </location>
</feature>
<dbReference type="OrthoDB" id="8416304at2"/>
<evidence type="ECO:0000256" key="1">
    <source>
        <dbReference type="SAM" id="MobiDB-lite"/>
    </source>
</evidence>
<dbReference type="GO" id="GO:0007165">
    <property type="term" value="P:signal transduction"/>
    <property type="evidence" value="ECO:0007669"/>
    <property type="project" value="InterPro"/>
</dbReference>
<evidence type="ECO:0000256" key="2">
    <source>
        <dbReference type="SAM" id="Phobius"/>
    </source>
</evidence>
<dbReference type="PROSITE" id="PS50104">
    <property type="entry name" value="TIR"/>
    <property type="match status" value="1"/>
</dbReference>
<evidence type="ECO:0000313" key="5">
    <source>
        <dbReference type="Proteomes" id="UP000095042"/>
    </source>
</evidence>
<feature type="region of interest" description="Disordered" evidence="1">
    <location>
        <begin position="365"/>
        <end position="430"/>
    </location>
</feature>